<dbReference type="InterPro" id="IPR036047">
    <property type="entry name" value="F-box-like_dom_sf"/>
</dbReference>
<dbReference type="EMBL" id="OU895878">
    <property type="protein sequence ID" value="CAG9802748.1"/>
    <property type="molecule type" value="Genomic_DNA"/>
</dbReference>
<dbReference type="SUPFAM" id="SSF52047">
    <property type="entry name" value="RNI-like"/>
    <property type="match status" value="1"/>
</dbReference>
<dbReference type="Gene3D" id="3.80.10.10">
    <property type="entry name" value="Ribonuclease Inhibitor"/>
    <property type="match status" value="1"/>
</dbReference>
<dbReference type="Pfam" id="PF00646">
    <property type="entry name" value="F-box"/>
    <property type="match status" value="1"/>
</dbReference>
<evidence type="ECO:0000313" key="2">
    <source>
        <dbReference type="EMBL" id="CAG9802748.1"/>
    </source>
</evidence>
<dbReference type="Proteomes" id="UP001153620">
    <property type="component" value="Chromosome 2"/>
</dbReference>
<proteinExistence type="predicted"/>
<dbReference type="SUPFAM" id="SSF81383">
    <property type="entry name" value="F-box domain"/>
    <property type="match status" value="1"/>
</dbReference>
<feature type="domain" description="F-box" evidence="1">
    <location>
        <begin position="12"/>
        <end position="61"/>
    </location>
</feature>
<dbReference type="CDD" id="cd09917">
    <property type="entry name" value="F-box_SF"/>
    <property type="match status" value="1"/>
</dbReference>
<name>A0A9N9RUI3_9DIPT</name>
<keyword evidence="3" id="KW-1185">Reference proteome</keyword>
<dbReference type="InterPro" id="IPR032675">
    <property type="entry name" value="LRR_dom_sf"/>
</dbReference>
<reference evidence="2" key="2">
    <citation type="submission" date="2022-10" db="EMBL/GenBank/DDBJ databases">
        <authorList>
            <consortium name="ENA_rothamsted_submissions"/>
            <consortium name="culmorum"/>
            <person name="King R."/>
        </authorList>
    </citation>
    <scope>NUCLEOTIDE SEQUENCE</scope>
</reference>
<sequence>METKRIKIEDFCVSLNHLPLNILYKILGYLPLCDQRNLTSVNQFFHSIVSQLLKDRTYLYISKQKEANLNDIQIIRRQFSEIFFHGNLEKNTIEEVLKKFGQNAKKIQFGKNDLRFIKISPLDMISWLRNIQETIHLNTLNIKMDGTATTNETVTLLQLKKLRCCDTFLSVLDTPKLEDIQIFSTDRLKKQNLENINNFLVRHHSIKKFSFRIFCGVDIEIQDIDFQLNHLNLTHLKLSEFRYNPKSVVDILQNQKNLFKLHLEDGYLTQEDIIWSRQYEPIFHEILNLKKINKLVVEIPSLKLVRNLRKMTNLKRLHMNAITLDVLNEFLRTDYPHLSKLCLEGIDFGTRGLKKEDIWLLSQNFKNLTHLKFDSVPLSVIDCMVKNMENLKVIKIIRNAKLLSKMKSLKDDNLQIIETRLEKIICEQEDFRTRILPIIKISPNLREVKIYWNNKQTPIMTIIFDILEKCLQIDQIEFKYNGLYAKDNAILFSSHFNFSLNNRHYQVMICRKTGKILCSKF</sequence>
<organism evidence="2 3">
    <name type="scientific">Chironomus riparius</name>
    <dbReference type="NCBI Taxonomy" id="315576"/>
    <lineage>
        <taxon>Eukaryota</taxon>
        <taxon>Metazoa</taxon>
        <taxon>Ecdysozoa</taxon>
        <taxon>Arthropoda</taxon>
        <taxon>Hexapoda</taxon>
        <taxon>Insecta</taxon>
        <taxon>Pterygota</taxon>
        <taxon>Neoptera</taxon>
        <taxon>Endopterygota</taxon>
        <taxon>Diptera</taxon>
        <taxon>Nematocera</taxon>
        <taxon>Chironomoidea</taxon>
        <taxon>Chironomidae</taxon>
        <taxon>Chironominae</taxon>
        <taxon>Chironomus</taxon>
    </lineage>
</organism>
<dbReference type="AlphaFoldDB" id="A0A9N9RUI3"/>
<accession>A0A9N9RUI3</accession>
<protein>
    <recommendedName>
        <fullName evidence="1">F-box domain-containing protein</fullName>
    </recommendedName>
</protein>
<gene>
    <name evidence="2" type="ORF">CHIRRI_LOCUS5653</name>
</gene>
<dbReference type="OrthoDB" id="10510801at2759"/>
<evidence type="ECO:0000259" key="1">
    <source>
        <dbReference type="PROSITE" id="PS50181"/>
    </source>
</evidence>
<reference evidence="2" key="1">
    <citation type="submission" date="2022-01" db="EMBL/GenBank/DDBJ databases">
        <authorList>
            <person name="King R."/>
        </authorList>
    </citation>
    <scope>NUCLEOTIDE SEQUENCE</scope>
</reference>
<dbReference type="PROSITE" id="PS50181">
    <property type="entry name" value="FBOX"/>
    <property type="match status" value="1"/>
</dbReference>
<evidence type="ECO:0000313" key="3">
    <source>
        <dbReference type="Proteomes" id="UP001153620"/>
    </source>
</evidence>
<dbReference type="InterPro" id="IPR001810">
    <property type="entry name" value="F-box_dom"/>
</dbReference>